<gene>
    <name evidence="1" type="ORF">WMG39_22765</name>
</gene>
<protein>
    <submittedName>
        <fullName evidence="1">Uncharacterized protein</fullName>
    </submittedName>
</protein>
<evidence type="ECO:0000313" key="1">
    <source>
        <dbReference type="EMBL" id="MEK0187651.1"/>
    </source>
</evidence>
<reference evidence="1 2" key="1">
    <citation type="journal article" date="2020" name="Harmful Algae">
        <title>Molecular and morphological characterization of a novel dihydroanatoxin-a producing Microcoleus species (cyanobacteria) from the Russian River, California, USA.</title>
        <authorList>
            <person name="Conklin K.Y."/>
            <person name="Stancheva R."/>
            <person name="Otten T.G."/>
            <person name="Fadness R."/>
            <person name="Boyer G.L."/>
            <person name="Read B."/>
            <person name="Zhang X."/>
            <person name="Sheath R.G."/>
        </authorList>
    </citation>
    <scope>NUCLEOTIDE SEQUENCE [LARGE SCALE GENOMIC DNA]</scope>
    <source>
        <strain evidence="1 2">PTRS2</strain>
    </source>
</reference>
<sequence length="112" mass="11722">MNDSFSLVNTLSEPLRQPFWWAALASIGLHGALGVNAPRISNLIYGGNSSKNLPGSVGFVELTPAEVGRLPQSIPPLASKAKTPFSLVAPVPLPRNITPPLPPAPNPINLPA</sequence>
<dbReference type="Proteomes" id="UP001384579">
    <property type="component" value="Unassembled WGS sequence"/>
</dbReference>
<feature type="non-terminal residue" evidence="1">
    <location>
        <position position="112"/>
    </location>
</feature>
<proteinExistence type="predicted"/>
<name>A0ABU8YTX8_9CYAN</name>
<keyword evidence="2" id="KW-1185">Reference proteome</keyword>
<evidence type="ECO:0000313" key="2">
    <source>
        <dbReference type="Proteomes" id="UP001384579"/>
    </source>
</evidence>
<comment type="caution">
    <text evidence="1">The sequence shown here is derived from an EMBL/GenBank/DDBJ whole genome shotgun (WGS) entry which is preliminary data.</text>
</comment>
<dbReference type="EMBL" id="JBBLXS010000403">
    <property type="protein sequence ID" value="MEK0187651.1"/>
    <property type="molecule type" value="Genomic_DNA"/>
</dbReference>
<organism evidence="1 2">
    <name type="scientific">Microcoleus anatoxicus PTRS2</name>
    <dbReference type="NCBI Taxonomy" id="2705321"/>
    <lineage>
        <taxon>Bacteria</taxon>
        <taxon>Bacillati</taxon>
        <taxon>Cyanobacteriota</taxon>
        <taxon>Cyanophyceae</taxon>
        <taxon>Oscillatoriophycideae</taxon>
        <taxon>Oscillatoriales</taxon>
        <taxon>Microcoleaceae</taxon>
        <taxon>Microcoleus</taxon>
        <taxon>Microcoleus anatoxicus</taxon>
    </lineage>
</organism>
<accession>A0ABU8YTX8</accession>